<keyword evidence="1" id="KW-0489">Methyltransferase</keyword>
<dbReference type="GO" id="GO:0032259">
    <property type="term" value="P:methylation"/>
    <property type="evidence" value="ECO:0007669"/>
    <property type="project" value="UniProtKB-KW"/>
</dbReference>
<evidence type="ECO:0000313" key="10">
    <source>
        <dbReference type="EMBL" id="KAG5674962.1"/>
    </source>
</evidence>
<comment type="caution">
    <text evidence="10">The sequence shown here is derived from an EMBL/GenBank/DDBJ whole genome shotgun (WGS) entry which is preliminary data.</text>
</comment>
<dbReference type="SUPFAM" id="SSF82199">
    <property type="entry name" value="SET domain"/>
    <property type="match status" value="1"/>
</dbReference>
<protein>
    <recommendedName>
        <fullName evidence="12">SET and MYND domain-containing protein</fullName>
    </recommendedName>
</protein>
<dbReference type="Gene3D" id="6.10.140.2220">
    <property type="match status" value="1"/>
</dbReference>
<dbReference type="Proteomes" id="UP001107558">
    <property type="component" value="Chromosome 2"/>
</dbReference>
<dbReference type="Pfam" id="PF01753">
    <property type="entry name" value="zf-MYND"/>
    <property type="match status" value="1"/>
</dbReference>
<evidence type="ECO:0008006" key="12">
    <source>
        <dbReference type="Google" id="ProtNLM"/>
    </source>
</evidence>
<dbReference type="InterPro" id="IPR001214">
    <property type="entry name" value="SET_dom"/>
</dbReference>
<dbReference type="PANTHER" id="PTHR46165">
    <property type="entry name" value="SET AND MYND DOMAIN-CONTAINING PROTEIN 4"/>
    <property type="match status" value="1"/>
</dbReference>
<evidence type="ECO:0000259" key="8">
    <source>
        <dbReference type="PROSITE" id="PS50280"/>
    </source>
</evidence>
<evidence type="ECO:0000256" key="5">
    <source>
        <dbReference type="ARBA" id="ARBA00022771"/>
    </source>
</evidence>
<dbReference type="GO" id="GO:0008270">
    <property type="term" value="F:zinc ion binding"/>
    <property type="evidence" value="ECO:0007669"/>
    <property type="project" value="UniProtKB-KW"/>
</dbReference>
<organism evidence="10 11">
    <name type="scientific">Polypedilum vanderplanki</name>
    <name type="common">Sleeping chironomid midge</name>
    <dbReference type="NCBI Taxonomy" id="319348"/>
    <lineage>
        <taxon>Eukaryota</taxon>
        <taxon>Metazoa</taxon>
        <taxon>Ecdysozoa</taxon>
        <taxon>Arthropoda</taxon>
        <taxon>Hexapoda</taxon>
        <taxon>Insecta</taxon>
        <taxon>Pterygota</taxon>
        <taxon>Neoptera</taxon>
        <taxon>Endopterygota</taxon>
        <taxon>Diptera</taxon>
        <taxon>Nematocera</taxon>
        <taxon>Chironomoidea</taxon>
        <taxon>Chironomidae</taxon>
        <taxon>Chironominae</taxon>
        <taxon>Polypedilum</taxon>
        <taxon>Polypedilum</taxon>
    </lineage>
</organism>
<reference evidence="10" key="1">
    <citation type="submission" date="2021-03" db="EMBL/GenBank/DDBJ databases">
        <title>Chromosome level genome of the anhydrobiotic midge Polypedilum vanderplanki.</title>
        <authorList>
            <person name="Yoshida Y."/>
            <person name="Kikawada T."/>
            <person name="Gusev O."/>
        </authorList>
    </citation>
    <scope>NUCLEOTIDE SEQUENCE</scope>
    <source>
        <strain evidence="10">NIAS01</strain>
        <tissue evidence="10">Whole body or cell culture</tissue>
    </source>
</reference>
<dbReference type="Gene3D" id="2.170.270.10">
    <property type="entry name" value="SET domain"/>
    <property type="match status" value="1"/>
</dbReference>
<feature type="domain" description="MYND-type" evidence="9">
    <location>
        <begin position="63"/>
        <end position="102"/>
    </location>
</feature>
<dbReference type="PROSITE" id="PS50280">
    <property type="entry name" value="SET"/>
    <property type="match status" value="1"/>
</dbReference>
<feature type="domain" description="SET" evidence="8">
    <location>
        <begin position="18"/>
        <end position="276"/>
    </location>
</feature>
<accession>A0A9J6BYY7</accession>
<gene>
    <name evidence="10" type="ORF">PVAND_004906</name>
</gene>
<keyword evidence="2" id="KW-0808">Transferase</keyword>
<keyword evidence="4" id="KW-0479">Metal-binding</keyword>
<evidence type="ECO:0000256" key="4">
    <source>
        <dbReference type="ARBA" id="ARBA00022723"/>
    </source>
</evidence>
<dbReference type="PANTHER" id="PTHR46165:SF6">
    <property type="entry name" value="SET AND MYND DOMAIN-CONTAINING PROTEIN 4-LIKE PROTEIN"/>
    <property type="match status" value="1"/>
</dbReference>
<dbReference type="PROSITE" id="PS50865">
    <property type="entry name" value="ZF_MYND_2"/>
    <property type="match status" value="1"/>
</dbReference>
<dbReference type="InterPro" id="IPR052097">
    <property type="entry name" value="SET-MYND_domain_protein"/>
</dbReference>
<dbReference type="SUPFAM" id="SSF144232">
    <property type="entry name" value="HIT/MYND zinc finger-like"/>
    <property type="match status" value="1"/>
</dbReference>
<dbReference type="GO" id="GO:0008276">
    <property type="term" value="F:protein methyltransferase activity"/>
    <property type="evidence" value="ECO:0007669"/>
    <property type="project" value="UniProtKB-ARBA"/>
</dbReference>
<evidence type="ECO:0000256" key="6">
    <source>
        <dbReference type="ARBA" id="ARBA00022833"/>
    </source>
</evidence>
<sequence>MNFFIVEKGHENLENISNKIEIKRDNYYGRMIVAKENLLCGDIIALEEPIFYSLDKCATQQRCANCLKILTKIILCQECKCINFCSHACQNQALDDYHKFECKYFRDIDADDGYFLFMSRMLFKSMRICGSVEKLMHNIENIDESLTVFNKIKDQNDELFYLLCCYNLECANFYDDLKFVNAYLTSSIMKSLLKSKTTNQREMYQKLILKILGILNRNSFHLKFKDDSEVGALFAFTSLFNHSCSPNVEKIKIGKKIGLVCKSPISKNEQLFLCYRKPFYIENIEKRQTSLYKQFNFICQCAACSNEQKYPLMQIESNYEVGNDMSFLIDKYKSNCKFINENYNDYPSSQLVQLIHLNKQILDEIACKINHEF</sequence>
<keyword evidence="3" id="KW-0949">S-adenosyl-L-methionine</keyword>
<name>A0A9J6BYY7_POLVA</name>
<dbReference type="EMBL" id="JADBJN010000002">
    <property type="protein sequence ID" value="KAG5674962.1"/>
    <property type="molecule type" value="Genomic_DNA"/>
</dbReference>
<keyword evidence="5 7" id="KW-0863">Zinc-finger</keyword>
<evidence type="ECO:0000256" key="1">
    <source>
        <dbReference type="ARBA" id="ARBA00022603"/>
    </source>
</evidence>
<dbReference type="OrthoDB" id="62495at2759"/>
<dbReference type="GO" id="GO:0042826">
    <property type="term" value="F:histone deacetylase binding"/>
    <property type="evidence" value="ECO:0007669"/>
    <property type="project" value="TreeGrafter"/>
</dbReference>
<dbReference type="GO" id="GO:0008757">
    <property type="term" value="F:S-adenosylmethionine-dependent methyltransferase activity"/>
    <property type="evidence" value="ECO:0007669"/>
    <property type="project" value="UniProtKB-ARBA"/>
</dbReference>
<evidence type="ECO:0000256" key="7">
    <source>
        <dbReference type="PROSITE-ProRule" id="PRU00134"/>
    </source>
</evidence>
<dbReference type="Pfam" id="PF00856">
    <property type="entry name" value="SET"/>
    <property type="match status" value="1"/>
</dbReference>
<evidence type="ECO:0000313" key="11">
    <source>
        <dbReference type="Proteomes" id="UP001107558"/>
    </source>
</evidence>
<dbReference type="GO" id="GO:0008170">
    <property type="term" value="F:N-methyltransferase activity"/>
    <property type="evidence" value="ECO:0007669"/>
    <property type="project" value="UniProtKB-ARBA"/>
</dbReference>
<dbReference type="Gene3D" id="1.10.220.160">
    <property type="match status" value="1"/>
</dbReference>
<keyword evidence="6" id="KW-0862">Zinc</keyword>
<dbReference type="GO" id="GO:0005737">
    <property type="term" value="C:cytoplasm"/>
    <property type="evidence" value="ECO:0007669"/>
    <property type="project" value="TreeGrafter"/>
</dbReference>
<proteinExistence type="predicted"/>
<keyword evidence="11" id="KW-1185">Reference proteome</keyword>
<dbReference type="InterPro" id="IPR046341">
    <property type="entry name" value="SET_dom_sf"/>
</dbReference>
<evidence type="ECO:0000259" key="9">
    <source>
        <dbReference type="PROSITE" id="PS50865"/>
    </source>
</evidence>
<evidence type="ECO:0000256" key="2">
    <source>
        <dbReference type="ARBA" id="ARBA00022679"/>
    </source>
</evidence>
<dbReference type="GO" id="GO:0005634">
    <property type="term" value="C:nucleus"/>
    <property type="evidence" value="ECO:0007669"/>
    <property type="project" value="TreeGrafter"/>
</dbReference>
<dbReference type="PROSITE" id="PS01360">
    <property type="entry name" value="ZF_MYND_1"/>
    <property type="match status" value="1"/>
</dbReference>
<dbReference type="InterPro" id="IPR002893">
    <property type="entry name" value="Znf_MYND"/>
</dbReference>
<evidence type="ECO:0000256" key="3">
    <source>
        <dbReference type="ARBA" id="ARBA00022691"/>
    </source>
</evidence>
<dbReference type="AlphaFoldDB" id="A0A9J6BYY7"/>